<dbReference type="Proteomes" id="UP000078046">
    <property type="component" value="Unassembled WGS sequence"/>
</dbReference>
<dbReference type="GO" id="GO:0046983">
    <property type="term" value="F:protein dimerization activity"/>
    <property type="evidence" value="ECO:0007669"/>
    <property type="project" value="InterPro"/>
</dbReference>
<feature type="compositionally biased region" description="Polar residues" evidence="1">
    <location>
        <begin position="374"/>
        <end position="391"/>
    </location>
</feature>
<dbReference type="GO" id="GO:0032266">
    <property type="term" value="F:phosphatidylinositol-3-phosphate binding"/>
    <property type="evidence" value="ECO:0007669"/>
    <property type="project" value="TreeGrafter"/>
</dbReference>
<dbReference type="InterPro" id="IPR001683">
    <property type="entry name" value="PX_dom"/>
</dbReference>
<dbReference type="Gene3D" id="3.30.1520.10">
    <property type="entry name" value="Phox-like domain"/>
    <property type="match status" value="1"/>
</dbReference>
<feature type="compositionally biased region" description="Basic and acidic residues" evidence="1">
    <location>
        <begin position="1092"/>
        <end position="1116"/>
    </location>
</feature>
<keyword evidence="5" id="KW-1185">Reference proteome</keyword>
<dbReference type="Pfam" id="PF01302">
    <property type="entry name" value="CAP_GLY"/>
    <property type="match status" value="1"/>
</dbReference>
<dbReference type="OrthoDB" id="2130750at2759"/>
<evidence type="ECO:0000259" key="2">
    <source>
        <dbReference type="PROSITE" id="PS50195"/>
    </source>
</evidence>
<feature type="domain" description="CAP-Gly" evidence="3">
    <location>
        <begin position="1274"/>
        <end position="1316"/>
    </location>
</feature>
<gene>
    <name evidence="4" type="ORF">A3Q56_00958</name>
</gene>
<organism evidence="4 5">
    <name type="scientific">Intoshia linei</name>
    <dbReference type="NCBI Taxonomy" id="1819745"/>
    <lineage>
        <taxon>Eukaryota</taxon>
        <taxon>Metazoa</taxon>
        <taxon>Spiralia</taxon>
        <taxon>Lophotrochozoa</taxon>
        <taxon>Mesozoa</taxon>
        <taxon>Orthonectida</taxon>
        <taxon>Rhopaluridae</taxon>
        <taxon>Intoshia</taxon>
    </lineage>
</organism>
<dbReference type="PROSITE" id="PS00845">
    <property type="entry name" value="CAP_GLY_1"/>
    <property type="match status" value="1"/>
</dbReference>
<dbReference type="InterPro" id="IPR036871">
    <property type="entry name" value="PX_dom_sf"/>
</dbReference>
<dbReference type="PANTHER" id="PTHR46596:SF1">
    <property type="entry name" value="SORTING NEXIN-4"/>
    <property type="match status" value="1"/>
</dbReference>
<evidence type="ECO:0000256" key="1">
    <source>
        <dbReference type="SAM" id="MobiDB-lite"/>
    </source>
</evidence>
<dbReference type="Pfam" id="PF05699">
    <property type="entry name" value="Dimer_Tnp_hAT"/>
    <property type="match status" value="1"/>
</dbReference>
<dbReference type="SUPFAM" id="SSF74924">
    <property type="entry name" value="Cap-Gly domain"/>
    <property type="match status" value="1"/>
</dbReference>
<dbReference type="SMART" id="SM01052">
    <property type="entry name" value="CAP_GLY"/>
    <property type="match status" value="1"/>
</dbReference>
<dbReference type="PROSITE" id="PS50245">
    <property type="entry name" value="CAP_GLY_2"/>
    <property type="match status" value="1"/>
</dbReference>
<proteinExistence type="predicted"/>
<dbReference type="GO" id="GO:2000786">
    <property type="term" value="P:positive regulation of autophagosome assembly"/>
    <property type="evidence" value="ECO:0007669"/>
    <property type="project" value="TreeGrafter"/>
</dbReference>
<dbReference type="Gene3D" id="2.30.30.190">
    <property type="entry name" value="CAP Gly-rich-like domain"/>
    <property type="match status" value="1"/>
</dbReference>
<feature type="region of interest" description="Disordered" evidence="1">
    <location>
        <begin position="373"/>
        <end position="400"/>
    </location>
</feature>
<dbReference type="GO" id="GO:0031901">
    <property type="term" value="C:early endosome membrane"/>
    <property type="evidence" value="ECO:0007669"/>
    <property type="project" value="TreeGrafter"/>
</dbReference>
<dbReference type="InterPro" id="IPR036859">
    <property type="entry name" value="CAP-Gly_dom_sf"/>
</dbReference>
<dbReference type="PANTHER" id="PTHR46596">
    <property type="entry name" value="SORTING NEXIN-4"/>
    <property type="match status" value="1"/>
</dbReference>
<dbReference type="EMBL" id="LWCA01000067">
    <property type="protein sequence ID" value="OAF71253.1"/>
    <property type="molecule type" value="Genomic_DNA"/>
</dbReference>
<reference evidence="4 5" key="1">
    <citation type="submission" date="2016-04" db="EMBL/GenBank/DDBJ databases">
        <title>The genome of Intoshia linei affirms orthonectids as highly simplified spiralians.</title>
        <authorList>
            <person name="Mikhailov K.V."/>
            <person name="Slusarev G.S."/>
            <person name="Nikitin M.A."/>
            <person name="Logacheva M.D."/>
            <person name="Penin A."/>
            <person name="Aleoshin V."/>
            <person name="Panchin Y.V."/>
        </authorList>
    </citation>
    <scope>NUCLEOTIDE SEQUENCE [LARGE SCALE GENOMIC DNA]</scope>
    <source>
        <strain evidence="4">Intl2013</strain>
        <tissue evidence="4">Whole animal</tissue>
    </source>
</reference>
<dbReference type="GO" id="GO:0031201">
    <property type="term" value="C:SNARE complex"/>
    <property type="evidence" value="ECO:0007669"/>
    <property type="project" value="TreeGrafter"/>
</dbReference>
<accession>A0A177BC64</accession>
<evidence type="ECO:0000313" key="4">
    <source>
        <dbReference type="EMBL" id="OAF71253.1"/>
    </source>
</evidence>
<dbReference type="InterPro" id="IPR008906">
    <property type="entry name" value="HATC_C_dom"/>
</dbReference>
<evidence type="ECO:0000259" key="3">
    <source>
        <dbReference type="PROSITE" id="PS50245"/>
    </source>
</evidence>
<dbReference type="GO" id="GO:0005886">
    <property type="term" value="C:plasma membrane"/>
    <property type="evidence" value="ECO:0007669"/>
    <property type="project" value="TreeGrafter"/>
</dbReference>
<dbReference type="InterPro" id="IPR034783">
    <property type="entry name" value="SNX4"/>
</dbReference>
<dbReference type="PROSITE" id="PS50195">
    <property type="entry name" value="PX"/>
    <property type="match status" value="1"/>
</dbReference>
<comment type="caution">
    <text evidence="4">The sequence shown here is derived from an EMBL/GenBank/DDBJ whole genome shotgun (WGS) entry which is preliminary data.</text>
</comment>
<feature type="domain" description="PX" evidence="2">
    <location>
        <begin position="1304"/>
        <end position="1424"/>
    </location>
</feature>
<dbReference type="Pfam" id="PF00787">
    <property type="entry name" value="PX"/>
    <property type="match status" value="1"/>
</dbReference>
<dbReference type="SUPFAM" id="SSF64268">
    <property type="entry name" value="PX domain"/>
    <property type="match status" value="1"/>
</dbReference>
<evidence type="ECO:0000313" key="5">
    <source>
        <dbReference type="Proteomes" id="UP000078046"/>
    </source>
</evidence>
<feature type="region of interest" description="Disordered" evidence="1">
    <location>
        <begin position="1075"/>
        <end position="1139"/>
    </location>
</feature>
<name>A0A177BC64_9BILA</name>
<dbReference type="InterPro" id="IPR000938">
    <property type="entry name" value="CAP-Gly_domain"/>
</dbReference>
<dbReference type="GO" id="GO:0015031">
    <property type="term" value="P:protein transport"/>
    <property type="evidence" value="ECO:0007669"/>
    <property type="project" value="InterPro"/>
</dbReference>
<feature type="region of interest" description="Disordered" evidence="1">
    <location>
        <begin position="787"/>
        <end position="809"/>
    </location>
</feature>
<protein>
    <recommendedName>
        <fullName evidence="6">CAP-Gly domain-containing protein</fullName>
    </recommendedName>
</protein>
<sequence length="1693" mass="195734">MEKKELDSKTTIIKLIESCNSNLFPNIHQLLIILATLPITICECERSISILRRLKTFIRSTMTAKNIKCYSDQEIKSECGFNCIINRESDSAYIKLPKIYFFKDKPDNHWASFSWDKSLHQLAEFNKVTPKEEYLTGVVKIIVNLSYPSSVKIMLRKRICFSIVKKASSFFSLFTKKNPKPHGCNVTYNLVSKLPSIVDNAEHLSNLAKKAMSLKGCDDNTQNMPNSHFEKYMLRINSIDYMIKLDKLRQSTIGVPRRVSLITPTNQYVLHNIMKTRDINVSSYLMKSARKRGTSIKAKNHSKKLNSKNSKLFDTSVSLSTSTINLDKIMRKNKNLERLLSVKSKRNTLSSMASLSNEDLFCDKGDANIADVNKNGSDPNIYSTEEPNQETNFEKEYPSTSWSSDKTLIKDSNDFTEDDVSKKSTESINNHVNCLDTIKEDIEKCDSILNDYDEINNFDEIKVSDDNNTDKHINISLEKQNETPSVEIKNKLPIQSIIETDVNENRLIELKQDFDLENSLNANKNKPLFPSTSTIESEMENNKINDNKNDLNYIESTKLNNQNLDFQDERKFSNLSNVSNLTGSGNNLSCNQLDCFRKFSDTKSQLDCIWNMNLKINDAKSNDSSSNISLTNIDDIFELIESEKDIMRIKAKRKSGIQKDSINSADTIKNEITIADNEGCHYKTKDYEKQKKKENLNEKDKIKSKRDKNVLDEQQHINNSKTNKNIILRNLNRSKPIMRRTKTETGRNDLISKELKSSIRDSVLISDSENKNRSSIVTFDMSHLDDQMGTSLEGDNPSKNRRNNKVSETYCSNDEVNKIKPKVCQVSPIDVISRQRLSSSDSNLFNERLISTESTESKQSNKTNPSNIFKIKRLSIKLNRKTNEIKEFELQTDSNNIKDINTPEKFTNDNIDIGTALDNTNMKDHDEKNKLKEVQDVKNIKDIQDINDIQEVNKIEVVNDIEEIQNVDEMIKINQITELKEIESLTSSVSCTDKIIAIEKENELEQLKIQIPKKSNLSNSNESLSSTHTFVMENKDSIENEISTTKETKQKRIKSLKLSSKKSYVVKNSKILTNENTSTEKKSRPTSLYHQSLDKRKSIVNKEKDKDSKSNNLREIKARRKKGKINQNNSHLSLSEKNDSFDLNIKPKSIKKRNTNTVSKISKNRNRISFVSVDRLDKKKILAHGGSDDDSRNTFDIDASSNLGFKRDSYNSLNSEIYQNNDLQYNSDQIDSYASNGTDSPDKCVLSHWMKISSAVHVKSKENEMLKGRIRFIGNTEFASGLWIGVEITHGRGKHDGTVNGKIYFKCRKNKGIFVRPNRLLPDHSESIKTDEENTVLGDYCVNRRFNEFSFLLQYLKLSLPFEVFPVLPEKLLSYLWESESDKLSFLYRRRIGLERFLKKIVQYTILHKNQIFINFLTLKEFNCDPNLLLVKQNSLKFIAKYITTNETNNLKKRSNRTLEKISIYFRNLNTSCSNILNCQMKIANCDIKYSKHLIKIASNLILLSRCNSTHEELYTSLSNVFSKYSKTILDNLLERSIIVEIMKDYTEYESVVETIFYYYQDIEYRIKQFQTVVGLESNQHSMRVNDIGLMGRIKCSLRRMDHQMYIAKKELSNKNRDIRNKQQVEIYIKKFNKFYDIMMENMKHLLMQKNVEITDFLYSYSMNQKTYHTHSLTMWKSVLNEITNYENHSNVT</sequence>
<evidence type="ECO:0008006" key="6">
    <source>
        <dbReference type="Google" id="ProtNLM"/>
    </source>
</evidence>